<sequence length="59" mass="6816">MGWFWEGLPRSQSGKSSLDHEPGYLSSSVYLLRAKHFIHWLSIREKQSSSSGFLLILTY</sequence>
<proteinExistence type="predicted"/>
<keyword evidence="3" id="KW-1185">Reference proteome</keyword>
<organism evidence="2 3">
    <name type="scientific">Colletotrichum chrysophilum</name>
    <dbReference type="NCBI Taxonomy" id="1836956"/>
    <lineage>
        <taxon>Eukaryota</taxon>
        <taxon>Fungi</taxon>
        <taxon>Dikarya</taxon>
        <taxon>Ascomycota</taxon>
        <taxon>Pezizomycotina</taxon>
        <taxon>Sordariomycetes</taxon>
        <taxon>Hypocreomycetidae</taxon>
        <taxon>Glomerellales</taxon>
        <taxon>Glomerellaceae</taxon>
        <taxon>Colletotrichum</taxon>
        <taxon>Colletotrichum gloeosporioides species complex</taxon>
    </lineage>
</organism>
<feature type="region of interest" description="Disordered" evidence="1">
    <location>
        <begin position="1"/>
        <end position="21"/>
    </location>
</feature>
<accession>A0AAD9E4M6</accession>
<gene>
    <name evidence="2" type="ORF">CCHR01_20021</name>
</gene>
<name>A0AAD9E4M6_9PEZI</name>
<dbReference type="EMBL" id="JAQOWY010001443">
    <property type="protein sequence ID" value="KAK1837359.1"/>
    <property type="molecule type" value="Genomic_DNA"/>
</dbReference>
<dbReference type="AlphaFoldDB" id="A0AAD9E4M6"/>
<dbReference type="Proteomes" id="UP001243330">
    <property type="component" value="Unassembled WGS sequence"/>
</dbReference>
<protein>
    <submittedName>
        <fullName evidence="2">Transposase</fullName>
    </submittedName>
</protein>
<evidence type="ECO:0000313" key="2">
    <source>
        <dbReference type="EMBL" id="KAK1837359.1"/>
    </source>
</evidence>
<evidence type="ECO:0000313" key="3">
    <source>
        <dbReference type="Proteomes" id="UP001243330"/>
    </source>
</evidence>
<reference evidence="2" key="1">
    <citation type="submission" date="2023-01" db="EMBL/GenBank/DDBJ databases">
        <title>Colletotrichum chrysophilum M932 genome sequence.</title>
        <authorList>
            <person name="Baroncelli R."/>
        </authorList>
    </citation>
    <scope>NUCLEOTIDE SEQUENCE</scope>
    <source>
        <strain evidence="2">M932</strain>
    </source>
</reference>
<comment type="caution">
    <text evidence="2">The sequence shown here is derived from an EMBL/GenBank/DDBJ whole genome shotgun (WGS) entry which is preliminary data.</text>
</comment>
<evidence type="ECO:0000256" key="1">
    <source>
        <dbReference type="SAM" id="MobiDB-lite"/>
    </source>
</evidence>